<sequence>MKNDTRKITEGAMMVAIVGLMLFINRQLAGMIEYMMYWILTFPILIYTAKYGVKNAMVPSVCMLILSFMLSVPTTIFYMFSCIVTGMVYGGGIRKEWKNGTLMFWTFLFTLFSYLITFVLFASIFGYDPSEDVEIANMLLSMFHLDVGFNIAKVISIISILSTLLMSILQTMCIHMLGNVMLKRFKIKVRPMKPLYELKVPKIIGFIIIVIWLLFYMQNVIKLNQELLNVLFACYLCAMVFAIGYGVLALMWLIVLLRKRAAVFLVMIAIFVPYVNFVVACIGVLDMLLDLKQKMSEVLLHGSLRKF</sequence>
<organism evidence="2 3">
    <name type="scientific">[Eubacterium] hominis</name>
    <dbReference type="NCBI Taxonomy" id="2764325"/>
    <lineage>
        <taxon>Bacteria</taxon>
        <taxon>Bacillati</taxon>
        <taxon>Bacillota</taxon>
        <taxon>Erysipelotrichia</taxon>
        <taxon>Erysipelotrichales</taxon>
        <taxon>Erysipelotrichaceae</taxon>
        <taxon>Amedibacillus</taxon>
    </lineage>
</organism>
<dbReference type="Pfam" id="PF09991">
    <property type="entry name" value="DUF2232"/>
    <property type="match status" value="1"/>
</dbReference>
<reference evidence="2 3" key="1">
    <citation type="submission" date="2020-08" db="EMBL/GenBank/DDBJ databases">
        <authorList>
            <person name="Liu C."/>
            <person name="Sun Q."/>
        </authorList>
    </citation>
    <scope>NUCLEOTIDE SEQUENCE [LARGE SCALE GENOMIC DNA]</scope>
    <source>
        <strain evidence="2 3">NSJ-61</strain>
    </source>
</reference>
<keyword evidence="1" id="KW-1133">Transmembrane helix</keyword>
<dbReference type="PANTHER" id="PTHR41324:SF1">
    <property type="entry name" value="DUF2232 DOMAIN-CONTAINING PROTEIN"/>
    <property type="match status" value="1"/>
</dbReference>
<evidence type="ECO:0000313" key="2">
    <source>
        <dbReference type="EMBL" id="QNM12636.1"/>
    </source>
</evidence>
<feature type="transmembrane region" description="Helical" evidence="1">
    <location>
        <begin position="102"/>
        <end position="127"/>
    </location>
</feature>
<feature type="transmembrane region" description="Helical" evidence="1">
    <location>
        <begin position="203"/>
        <end position="221"/>
    </location>
</feature>
<feature type="transmembrane region" description="Helical" evidence="1">
    <location>
        <begin position="262"/>
        <end position="285"/>
    </location>
</feature>
<gene>
    <name evidence="2" type="ORF">H9Q80_01375</name>
</gene>
<protein>
    <submittedName>
        <fullName evidence="2">DUF2232 domain-containing protein</fullName>
    </submittedName>
</protein>
<dbReference type="InterPro" id="IPR018710">
    <property type="entry name" value="DUF2232"/>
</dbReference>
<evidence type="ECO:0000313" key="3">
    <source>
        <dbReference type="Proteomes" id="UP000515856"/>
    </source>
</evidence>
<feature type="transmembrane region" description="Helical" evidence="1">
    <location>
        <begin position="35"/>
        <end position="53"/>
    </location>
</feature>
<dbReference type="Proteomes" id="UP000515856">
    <property type="component" value="Chromosome"/>
</dbReference>
<keyword evidence="1" id="KW-0812">Transmembrane</keyword>
<accession>A0A7G9GPA4</accession>
<keyword evidence="1" id="KW-0472">Membrane</keyword>
<keyword evidence="3" id="KW-1185">Reference proteome</keyword>
<feature type="transmembrane region" description="Helical" evidence="1">
    <location>
        <begin position="227"/>
        <end position="255"/>
    </location>
</feature>
<feature type="transmembrane region" description="Helical" evidence="1">
    <location>
        <begin position="139"/>
        <end position="158"/>
    </location>
</feature>
<dbReference type="KEGG" id="ehn:H9Q80_01375"/>
<proteinExistence type="predicted"/>
<dbReference type="EMBL" id="CP060636">
    <property type="protein sequence ID" value="QNM12636.1"/>
    <property type="molecule type" value="Genomic_DNA"/>
</dbReference>
<dbReference type="PANTHER" id="PTHR41324">
    <property type="entry name" value="MEMBRANE PROTEIN-RELATED"/>
    <property type="match status" value="1"/>
</dbReference>
<evidence type="ECO:0000256" key="1">
    <source>
        <dbReference type="SAM" id="Phobius"/>
    </source>
</evidence>
<dbReference type="RefSeq" id="WP_117536282.1">
    <property type="nucleotide sequence ID" value="NZ_CP060636.1"/>
</dbReference>
<name>A0A7G9GPA4_9FIRM</name>
<feature type="transmembrane region" description="Helical" evidence="1">
    <location>
        <begin position="65"/>
        <end position="90"/>
    </location>
</feature>
<dbReference type="AlphaFoldDB" id="A0A7G9GPA4"/>